<keyword evidence="5" id="KW-1185">Reference proteome</keyword>
<dbReference type="EMBL" id="JANEYG010000062">
    <property type="protein sequence ID" value="KAJ8914856.1"/>
    <property type="molecule type" value="Genomic_DNA"/>
</dbReference>
<evidence type="ECO:0000256" key="1">
    <source>
        <dbReference type="ARBA" id="ARBA00023125"/>
    </source>
</evidence>
<comment type="caution">
    <text evidence="4">The sequence shown here is derived from an EMBL/GenBank/DDBJ whole genome shotgun (WGS) entry which is preliminary data.</text>
</comment>
<dbReference type="SUPFAM" id="SSF56349">
    <property type="entry name" value="DNA breaking-rejoining enzymes"/>
    <property type="match status" value="1"/>
</dbReference>
<reference evidence="4 5" key="1">
    <citation type="journal article" date="2023" name="Insect Mol. Biol.">
        <title>Genome sequencing provides insights into the evolution of gene families encoding plant cell wall-degrading enzymes in longhorned beetles.</title>
        <authorList>
            <person name="Shin N.R."/>
            <person name="Okamura Y."/>
            <person name="Kirsch R."/>
            <person name="Pauchet Y."/>
        </authorList>
    </citation>
    <scope>NUCLEOTIDE SEQUENCE [LARGE SCALE GENOMIC DNA]</scope>
    <source>
        <strain evidence="4">EAD_L_NR</strain>
    </source>
</reference>
<dbReference type="PROSITE" id="PS51898">
    <property type="entry name" value="TYR_RECOMBINASE"/>
    <property type="match status" value="1"/>
</dbReference>
<dbReference type="Gene3D" id="1.10.443.10">
    <property type="entry name" value="Intergrase catalytic core"/>
    <property type="match status" value="1"/>
</dbReference>
<evidence type="ECO:0000313" key="4">
    <source>
        <dbReference type="EMBL" id="KAJ8914856.1"/>
    </source>
</evidence>
<evidence type="ECO:0000313" key="5">
    <source>
        <dbReference type="Proteomes" id="UP001159042"/>
    </source>
</evidence>
<dbReference type="InterPro" id="IPR050090">
    <property type="entry name" value="Tyrosine_recombinase_XerCD"/>
</dbReference>
<protein>
    <recommendedName>
        <fullName evidence="3">Tyr recombinase domain-containing protein</fullName>
    </recommendedName>
</protein>
<dbReference type="InterPro" id="IPR002104">
    <property type="entry name" value="Integrase_catalytic"/>
</dbReference>
<accession>A0AAV8VLU1</accession>
<name>A0AAV8VLU1_9CUCU</name>
<dbReference type="GO" id="GO:0015074">
    <property type="term" value="P:DNA integration"/>
    <property type="evidence" value="ECO:0007669"/>
    <property type="project" value="InterPro"/>
</dbReference>
<dbReference type="GO" id="GO:0006310">
    <property type="term" value="P:DNA recombination"/>
    <property type="evidence" value="ECO:0007669"/>
    <property type="project" value="UniProtKB-KW"/>
</dbReference>
<dbReference type="InterPro" id="IPR011010">
    <property type="entry name" value="DNA_brk_join_enz"/>
</dbReference>
<dbReference type="PANTHER" id="PTHR30349:SF41">
    <property type="entry name" value="INTEGRASE_RECOMBINASE PROTEIN MJ0367-RELATED"/>
    <property type="match status" value="1"/>
</dbReference>
<keyword evidence="2" id="KW-0233">DNA recombination</keyword>
<dbReference type="CDD" id="cd00397">
    <property type="entry name" value="DNA_BRE_C"/>
    <property type="match status" value="1"/>
</dbReference>
<dbReference type="GO" id="GO:0003677">
    <property type="term" value="F:DNA binding"/>
    <property type="evidence" value="ECO:0007669"/>
    <property type="project" value="UniProtKB-KW"/>
</dbReference>
<gene>
    <name evidence="4" type="ORF">NQ315_014869</name>
</gene>
<dbReference type="AlphaFoldDB" id="A0AAV8VLU1"/>
<feature type="domain" description="Tyr recombinase" evidence="3">
    <location>
        <begin position="80"/>
        <end position="269"/>
    </location>
</feature>
<dbReference type="Proteomes" id="UP001159042">
    <property type="component" value="Unassembled WGS sequence"/>
</dbReference>
<evidence type="ECO:0000259" key="3">
    <source>
        <dbReference type="PROSITE" id="PS51898"/>
    </source>
</evidence>
<keyword evidence="1" id="KW-0238">DNA-binding</keyword>
<evidence type="ECO:0000256" key="2">
    <source>
        <dbReference type="ARBA" id="ARBA00023172"/>
    </source>
</evidence>
<sequence>MTNKVRTKVNSIQNKNISETIMLAYSQDMVLLFLLRSESYSPNSLSMLKSMMTIYNNSHGNKFHELEAFLKRKSKDYEPRKSKVFSRDEVLKFLKSAPDEEPLLHKVVLIMGYFGGCRGQELLNMKINHIEDRGSVMVVDIPESKMDIRKKFTIVEENEFSALGLVRKYMSLRPSGSERFFLTYREKRCTVQSVGKNTFGKMPSKIANFLGLPDPEAFTGHCLLRTSATALVNAGANMTTLKRHGVWRSSTVAEGYLADSMELKNKTARMLAGISADEGSGTSTSYLTTVIGTKNSSNESCCN</sequence>
<dbReference type="InterPro" id="IPR013762">
    <property type="entry name" value="Integrase-like_cat_sf"/>
</dbReference>
<organism evidence="4 5">
    <name type="scientific">Exocentrus adspersus</name>
    <dbReference type="NCBI Taxonomy" id="1586481"/>
    <lineage>
        <taxon>Eukaryota</taxon>
        <taxon>Metazoa</taxon>
        <taxon>Ecdysozoa</taxon>
        <taxon>Arthropoda</taxon>
        <taxon>Hexapoda</taxon>
        <taxon>Insecta</taxon>
        <taxon>Pterygota</taxon>
        <taxon>Neoptera</taxon>
        <taxon>Endopterygota</taxon>
        <taxon>Coleoptera</taxon>
        <taxon>Polyphaga</taxon>
        <taxon>Cucujiformia</taxon>
        <taxon>Chrysomeloidea</taxon>
        <taxon>Cerambycidae</taxon>
        <taxon>Lamiinae</taxon>
        <taxon>Acanthocinini</taxon>
        <taxon>Exocentrus</taxon>
    </lineage>
</organism>
<dbReference type="PANTHER" id="PTHR30349">
    <property type="entry name" value="PHAGE INTEGRASE-RELATED"/>
    <property type="match status" value="1"/>
</dbReference>
<proteinExistence type="predicted"/>
<dbReference type="Pfam" id="PF00589">
    <property type="entry name" value="Phage_integrase"/>
    <property type="match status" value="1"/>
</dbReference>